<evidence type="ECO:0000256" key="5">
    <source>
        <dbReference type="ARBA" id="ARBA00023295"/>
    </source>
</evidence>
<keyword evidence="12" id="KW-1185">Reference proteome</keyword>
<dbReference type="STRING" id="3847.K7MBB3"/>
<protein>
    <recommendedName>
        <fullName evidence="3">glucan endo-1,3-beta-D-glucosidase</fullName>
        <ecNumber evidence="3">3.2.1.39</ecNumber>
    </recommendedName>
    <alternativeName>
        <fullName evidence="6">(1-&gt;3)-beta-glucan endohydrolase</fullName>
    </alternativeName>
    <alternativeName>
        <fullName evidence="7">Beta-1,3-endoglucanase</fullName>
    </alternativeName>
</protein>
<dbReference type="Proteomes" id="UP000008827">
    <property type="component" value="Chromosome 15"/>
</dbReference>
<evidence type="ECO:0000313" key="12">
    <source>
        <dbReference type="Proteomes" id="UP000008827"/>
    </source>
</evidence>
<keyword evidence="4" id="KW-0378">Hydrolase</keyword>
<dbReference type="InterPro" id="IPR044965">
    <property type="entry name" value="Glyco_hydro_17_plant"/>
</dbReference>
<comment type="catalytic activity">
    <reaction evidence="1">
        <text>Hydrolysis of (1-&gt;3)-beta-D-glucosidic linkages in (1-&gt;3)-beta-D-glucans.</text>
        <dbReference type="EC" id="3.2.1.39"/>
    </reaction>
</comment>
<dbReference type="InterPro" id="IPR000490">
    <property type="entry name" value="Glyco_hydro_17"/>
</dbReference>
<dbReference type="InParanoid" id="K7MBB3"/>
<dbReference type="SUPFAM" id="SSF51445">
    <property type="entry name" value="(Trans)glycosidases"/>
    <property type="match status" value="1"/>
</dbReference>
<reference evidence="10" key="3">
    <citation type="submission" date="2018-07" db="EMBL/GenBank/DDBJ databases">
        <title>WGS assembly of Glycine max.</title>
        <authorList>
            <person name="Schmutz J."/>
            <person name="Cannon S."/>
            <person name="Schlueter J."/>
            <person name="Ma J."/>
            <person name="Mitros T."/>
            <person name="Nelson W."/>
            <person name="Hyten D."/>
            <person name="Song Q."/>
            <person name="Thelen J."/>
            <person name="Cheng J."/>
            <person name="Xu D."/>
            <person name="Hellsten U."/>
            <person name="May G."/>
            <person name="Yu Y."/>
            <person name="Sakurai T."/>
            <person name="Umezawa T."/>
            <person name="Bhattacharyya M."/>
            <person name="Sandhu D."/>
            <person name="Valliyodan B."/>
            <person name="Lindquist E."/>
            <person name="Peto M."/>
            <person name="Grant D."/>
            <person name="Shu S."/>
            <person name="Goodstein D."/>
            <person name="Barry K."/>
            <person name="Futrell-Griggs M."/>
            <person name="Abernathy B."/>
            <person name="Du J."/>
            <person name="Tian Z."/>
            <person name="Zhu L."/>
            <person name="Gill N."/>
            <person name="Joshi T."/>
            <person name="Libault M."/>
            <person name="Sethuraman A."/>
            <person name="Zhang X."/>
            <person name="Shinozaki K."/>
            <person name="Nguyen H."/>
            <person name="Wing R."/>
            <person name="Cregan P."/>
            <person name="Specht J."/>
            <person name="Grimwood J."/>
            <person name="Rokhsar D."/>
            <person name="Stacey G."/>
            <person name="Shoemaker R."/>
            <person name="Jackson S."/>
        </authorList>
    </citation>
    <scope>NUCLEOTIDE SEQUENCE</scope>
    <source>
        <tissue evidence="10">Callus</tissue>
    </source>
</reference>
<keyword evidence="5" id="KW-0326">Glycosidase</keyword>
<reference evidence="10 11" key="1">
    <citation type="journal article" date="2010" name="Nature">
        <title>Genome sequence of the palaeopolyploid soybean.</title>
        <authorList>
            <person name="Schmutz J."/>
            <person name="Cannon S.B."/>
            <person name="Schlueter J."/>
            <person name="Ma J."/>
            <person name="Mitros T."/>
            <person name="Nelson W."/>
            <person name="Hyten D.L."/>
            <person name="Song Q."/>
            <person name="Thelen J.J."/>
            <person name="Cheng J."/>
            <person name="Xu D."/>
            <person name="Hellsten U."/>
            <person name="May G.D."/>
            <person name="Yu Y."/>
            <person name="Sakurai T."/>
            <person name="Umezawa T."/>
            <person name="Bhattacharyya M.K."/>
            <person name="Sandhu D."/>
            <person name="Valliyodan B."/>
            <person name="Lindquist E."/>
            <person name="Peto M."/>
            <person name="Grant D."/>
            <person name="Shu S."/>
            <person name="Goodstein D."/>
            <person name="Barry K."/>
            <person name="Futrell-Griggs M."/>
            <person name="Abernathy B."/>
            <person name="Du J."/>
            <person name="Tian Z."/>
            <person name="Zhu L."/>
            <person name="Gill N."/>
            <person name="Joshi T."/>
            <person name="Libault M."/>
            <person name="Sethuraman A."/>
            <person name="Zhang X.-C."/>
            <person name="Shinozaki K."/>
            <person name="Nguyen H.T."/>
            <person name="Wing R.A."/>
            <person name="Cregan P."/>
            <person name="Specht J."/>
            <person name="Grimwood J."/>
            <person name="Rokhsar D."/>
            <person name="Stacey G."/>
            <person name="Shoemaker R.C."/>
            <person name="Jackson S.A."/>
        </authorList>
    </citation>
    <scope>NUCLEOTIDE SEQUENCE</scope>
    <source>
        <strain evidence="11">cv. Williams 82</strain>
        <tissue evidence="10">Callus</tissue>
    </source>
</reference>
<dbReference type="EC" id="3.2.1.39" evidence="3"/>
<reference evidence="11" key="2">
    <citation type="submission" date="2018-02" db="UniProtKB">
        <authorList>
            <consortium name="EnsemblPlants"/>
        </authorList>
    </citation>
    <scope>IDENTIFICATION</scope>
    <source>
        <strain evidence="11">Williams 82</strain>
    </source>
</reference>
<gene>
    <name evidence="10" type="ORF">GLYMA_15G142500</name>
</gene>
<dbReference type="EMBL" id="CM000848">
    <property type="protein sequence ID" value="KRH11967.1"/>
    <property type="molecule type" value="Genomic_DNA"/>
</dbReference>
<evidence type="ECO:0000256" key="9">
    <source>
        <dbReference type="SAM" id="SignalP"/>
    </source>
</evidence>
<dbReference type="PaxDb" id="3847-GLYMA15G15211.1"/>
<evidence type="ECO:0000313" key="11">
    <source>
        <dbReference type="EnsemblPlants" id="KRH11967"/>
    </source>
</evidence>
<evidence type="ECO:0000256" key="6">
    <source>
        <dbReference type="ARBA" id="ARBA00033335"/>
    </source>
</evidence>
<dbReference type="SMR" id="K7MBB3"/>
<evidence type="ECO:0000256" key="2">
    <source>
        <dbReference type="ARBA" id="ARBA00008773"/>
    </source>
</evidence>
<accession>K7MBB3</accession>
<keyword evidence="9" id="KW-0732">Signal</keyword>
<dbReference type="InterPro" id="IPR017853">
    <property type="entry name" value="GH"/>
</dbReference>
<organism evidence="10">
    <name type="scientific">Glycine max</name>
    <name type="common">Soybean</name>
    <name type="synonym">Glycine hispida</name>
    <dbReference type="NCBI Taxonomy" id="3847"/>
    <lineage>
        <taxon>Eukaryota</taxon>
        <taxon>Viridiplantae</taxon>
        <taxon>Streptophyta</taxon>
        <taxon>Embryophyta</taxon>
        <taxon>Tracheophyta</taxon>
        <taxon>Spermatophyta</taxon>
        <taxon>Magnoliopsida</taxon>
        <taxon>eudicotyledons</taxon>
        <taxon>Gunneridae</taxon>
        <taxon>Pentapetalae</taxon>
        <taxon>rosids</taxon>
        <taxon>fabids</taxon>
        <taxon>Fabales</taxon>
        <taxon>Fabaceae</taxon>
        <taxon>Papilionoideae</taxon>
        <taxon>50 kb inversion clade</taxon>
        <taxon>NPAAA clade</taxon>
        <taxon>indigoferoid/millettioid clade</taxon>
        <taxon>Phaseoleae</taxon>
        <taxon>Glycine</taxon>
        <taxon>Glycine subgen. Soja</taxon>
    </lineage>
</organism>
<dbReference type="Gramene" id="KRH11967">
    <property type="protein sequence ID" value="KRH11967"/>
    <property type="gene ID" value="GLYMA_15G142500"/>
</dbReference>
<dbReference type="Pfam" id="PF00332">
    <property type="entry name" value="Glyco_hydro_17"/>
    <property type="match status" value="2"/>
</dbReference>
<evidence type="ECO:0000256" key="7">
    <source>
        <dbReference type="ARBA" id="ARBA00033417"/>
    </source>
</evidence>
<proteinExistence type="inferred from homology"/>
<evidence type="ECO:0000256" key="3">
    <source>
        <dbReference type="ARBA" id="ARBA00012780"/>
    </source>
</evidence>
<evidence type="ECO:0000313" key="10">
    <source>
        <dbReference type="EMBL" id="KRH11967.1"/>
    </source>
</evidence>
<dbReference type="AlphaFoldDB" id="K7MBB3"/>
<evidence type="ECO:0000256" key="1">
    <source>
        <dbReference type="ARBA" id="ARBA00000382"/>
    </source>
</evidence>
<dbReference type="PANTHER" id="PTHR32227">
    <property type="entry name" value="GLUCAN ENDO-1,3-BETA-GLUCOSIDASE BG1-RELATED-RELATED"/>
    <property type="match status" value="1"/>
</dbReference>
<dbReference type="GO" id="GO:0042973">
    <property type="term" value="F:glucan endo-1,3-beta-D-glucosidase activity"/>
    <property type="evidence" value="ECO:0007669"/>
    <property type="project" value="UniProtKB-EC"/>
</dbReference>
<feature type="signal peptide" evidence="9">
    <location>
        <begin position="1"/>
        <end position="32"/>
    </location>
</feature>
<evidence type="ECO:0000256" key="4">
    <source>
        <dbReference type="ARBA" id="ARBA00022801"/>
    </source>
</evidence>
<sequence length="286" mass="31852">MASLFARTKWFSLPTLLLLLELFTINLSTADAQIGVCYGMIGDNLPPANEVVPALQALRNSGIELTLGVLQQDLQGLATNASIAQQWVQSNVLNFWPSVKIKYVVVGNEIDPVGSSSQFAQYVLPAIQNTYQAIRAQGLHDLIKVTTAISMDLLGNSYTPSQNYFKPDVRSYIDPIIGYLVYANAPLLANVLPYFSYANNSIDISVSYALFNKCCDGGFAATYDNTRVYLKNLILHAKRGNSRRPSKPTKIYIFVMFDENLKTPEIQKHFGLLFPNKTKKYPFGFN</sequence>
<dbReference type="GO" id="GO:0005975">
    <property type="term" value="P:carbohydrate metabolic process"/>
    <property type="evidence" value="ECO:0007669"/>
    <property type="project" value="InterPro"/>
</dbReference>
<dbReference type="Gene3D" id="3.20.20.80">
    <property type="entry name" value="Glycosidases"/>
    <property type="match status" value="2"/>
</dbReference>
<dbReference type="EnsemblPlants" id="KRH11967">
    <property type="protein sequence ID" value="KRH11967"/>
    <property type="gene ID" value="GLYMA_15G142500"/>
</dbReference>
<dbReference type="HOGENOM" id="CLU_024953_0_0_1"/>
<evidence type="ECO:0000256" key="8">
    <source>
        <dbReference type="RuleBase" id="RU004335"/>
    </source>
</evidence>
<feature type="chain" id="PRO_5014581685" description="glucan endo-1,3-beta-D-glucosidase" evidence="9">
    <location>
        <begin position="33"/>
        <end position="286"/>
    </location>
</feature>
<name>K7MBB3_SOYBN</name>
<comment type="similarity">
    <text evidence="2 8">Belongs to the glycosyl hydrolase 17 family.</text>
</comment>
<dbReference type="eggNOG" id="ENOG502QQ3M">
    <property type="taxonomic scope" value="Eukaryota"/>
</dbReference>